<comment type="caution">
    <text evidence="2">The sequence shown here is derived from an EMBL/GenBank/DDBJ whole genome shotgun (WGS) entry which is preliminary data.</text>
</comment>
<dbReference type="AlphaFoldDB" id="A0ABD2H3M1"/>
<reference evidence="2 3" key="1">
    <citation type="journal article" date="2022" name="G3 (Bethesda)">
        <title>Evaluating Illumina-, Nanopore-, and PacBio-based genome assembly strategies with the bald notothen, Trematomus borchgrevinki.</title>
        <authorList>
            <person name="Rayamajhi N."/>
            <person name="Cheng C.C."/>
            <person name="Catchen J.M."/>
        </authorList>
    </citation>
    <scope>NUCLEOTIDE SEQUENCE [LARGE SCALE GENOMIC DNA]</scope>
    <source>
        <strain evidence="2">AGRC-2024</strain>
    </source>
</reference>
<gene>
    <name evidence="2" type="ORF">OYC64_015099</name>
</gene>
<feature type="compositionally biased region" description="Basic and acidic residues" evidence="1">
    <location>
        <begin position="22"/>
        <end position="36"/>
    </location>
</feature>
<evidence type="ECO:0000313" key="3">
    <source>
        <dbReference type="Proteomes" id="UP001619887"/>
    </source>
</evidence>
<proteinExistence type="predicted"/>
<feature type="region of interest" description="Disordered" evidence="1">
    <location>
        <begin position="1"/>
        <end position="36"/>
    </location>
</feature>
<dbReference type="Proteomes" id="UP001619887">
    <property type="component" value="Unassembled WGS sequence"/>
</dbReference>
<dbReference type="EMBL" id="JBIYXZ010002073">
    <property type="protein sequence ID" value="KAL3060673.1"/>
    <property type="molecule type" value="Genomic_DNA"/>
</dbReference>
<keyword evidence="3" id="KW-1185">Reference proteome</keyword>
<organism evidence="2 3">
    <name type="scientific">Pagothenia borchgrevinki</name>
    <name type="common">Bald rockcod</name>
    <name type="synonym">Trematomus borchgrevinki</name>
    <dbReference type="NCBI Taxonomy" id="8213"/>
    <lineage>
        <taxon>Eukaryota</taxon>
        <taxon>Metazoa</taxon>
        <taxon>Chordata</taxon>
        <taxon>Craniata</taxon>
        <taxon>Vertebrata</taxon>
        <taxon>Euteleostomi</taxon>
        <taxon>Actinopterygii</taxon>
        <taxon>Neopterygii</taxon>
        <taxon>Teleostei</taxon>
        <taxon>Neoteleostei</taxon>
        <taxon>Acanthomorphata</taxon>
        <taxon>Eupercaria</taxon>
        <taxon>Perciformes</taxon>
        <taxon>Notothenioidei</taxon>
        <taxon>Nototheniidae</taxon>
        <taxon>Pagothenia</taxon>
    </lineage>
</organism>
<accession>A0ABD2H3M1</accession>
<protein>
    <submittedName>
        <fullName evidence="2">Uncharacterized protein</fullName>
    </submittedName>
</protein>
<name>A0ABD2H3M1_PAGBO</name>
<reference evidence="2 3" key="2">
    <citation type="journal article" date="2024" name="G3 (Bethesda)">
        <title>The genome of the cryopelagic Antarctic bald notothen, Trematomus borchgrevinki.</title>
        <authorList>
            <person name="Rayamajhi N."/>
            <person name="Rivera-Colon A.G."/>
            <person name="Minhas B.F."/>
            <person name="Cheng C.C."/>
            <person name="Catchen J.M."/>
        </authorList>
    </citation>
    <scope>NUCLEOTIDE SEQUENCE [LARGE SCALE GENOMIC DNA]</scope>
    <source>
        <strain evidence="2">AGRC-2024</strain>
    </source>
</reference>
<evidence type="ECO:0000256" key="1">
    <source>
        <dbReference type="SAM" id="MobiDB-lite"/>
    </source>
</evidence>
<sequence>MLGGAGAAPGAPIPLLSQSPKKPKDPLADLDLKDFL</sequence>
<evidence type="ECO:0000313" key="2">
    <source>
        <dbReference type="EMBL" id="KAL3060673.1"/>
    </source>
</evidence>